<sequence>MMHGFRVRLAGLVRADEGMATVEYAIGMIAAAGLALLLVMVLRGDAVASALAGMVQRALSLPT</sequence>
<reference evidence="2 3" key="1">
    <citation type="submission" date="2019-09" db="EMBL/GenBank/DDBJ databases">
        <title>Goodfellowia gen. nov., a new genus of the Pseudonocardineae related to Actinoalloteichus, containing Goodfellowia coeruleoviolacea gen. nov., comb. nov. gen. nov., comb. nov.</title>
        <authorList>
            <person name="Labeda D."/>
        </authorList>
    </citation>
    <scope>NUCLEOTIDE SEQUENCE [LARGE SCALE GENOMIC DNA]</scope>
    <source>
        <strain evidence="2 3">AN110305</strain>
    </source>
</reference>
<keyword evidence="1" id="KW-0472">Membrane</keyword>
<accession>A0A5B2XG72</accession>
<comment type="caution">
    <text evidence="2">The sequence shown here is derived from an EMBL/GenBank/DDBJ whole genome shotgun (WGS) entry which is preliminary data.</text>
</comment>
<organism evidence="2 3">
    <name type="scientific">Solihabitans fulvus</name>
    <dbReference type="NCBI Taxonomy" id="1892852"/>
    <lineage>
        <taxon>Bacteria</taxon>
        <taxon>Bacillati</taxon>
        <taxon>Actinomycetota</taxon>
        <taxon>Actinomycetes</taxon>
        <taxon>Pseudonocardiales</taxon>
        <taxon>Pseudonocardiaceae</taxon>
        <taxon>Solihabitans</taxon>
    </lineage>
</organism>
<dbReference type="EMBL" id="VUOB01000022">
    <property type="protein sequence ID" value="KAA2262276.1"/>
    <property type="molecule type" value="Genomic_DNA"/>
</dbReference>
<evidence type="ECO:0000313" key="2">
    <source>
        <dbReference type="EMBL" id="KAA2262276.1"/>
    </source>
</evidence>
<dbReference type="Proteomes" id="UP000323454">
    <property type="component" value="Unassembled WGS sequence"/>
</dbReference>
<dbReference type="RefSeq" id="WP_149849859.1">
    <property type="nucleotide sequence ID" value="NZ_VUOB01000022.1"/>
</dbReference>
<evidence type="ECO:0000313" key="3">
    <source>
        <dbReference type="Proteomes" id="UP000323454"/>
    </source>
</evidence>
<feature type="transmembrane region" description="Helical" evidence="1">
    <location>
        <begin position="21"/>
        <end position="42"/>
    </location>
</feature>
<dbReference type="InterPro" id="IPR025338">
    <property type="entry name" value="DUF4244"/>
</dbReference>
<gene>
    <name evidence="2" type="ORF">F0L68_13415</name>
</gene>
<dbReference type="AlphaFoldDB" id="A0A5B2XG72"/>
<dbReference type="Pfam" id="PF14029">
    <property type="entry name" value="DUF4244"/>
    <property type="match status" value="1"/>
</dbReference>
<keyword evidence="1" id="KW-0812">Transmembrane</keyword>
<reference evidence="2 3" key="2">
    <citation type="submission" date="2019-09" db="EMBL/GenBank/DDBJ databases">
        <authorList>
            <person name="Jin C."/>
        </authorList>
    </citation>
    <scope>NUCLEOTIDE SEQUENCE [LARGE SCALE GENOMIC DNA]</scope>
    <source>
        <strain evidence="2 3">AN110305</strain>
    </source>
</reference>
<name>A0A5B2XG72_9PSEU</name>
<protein>
    <submittedName>
        <fullName evidence="2">DUF4244 domain-containing protein</fullName>
    </submittedName>
</protein>
<evidence type="ECO:0000256" key="1">
    <source>
        <dbReference type="SAM" id="Phobius"/>
    </source>
</evidence>
<keyword evidence="1" id="KW-1133">Transmembrane helix</keyword>
<proteinExistence type="predicted"/>
<keyword evidence="3" id="KW-1185">Reference proteome</keyword>